<evidence type="ECO:0000256" key="1">
    <source>
        <dbReference type="ARBA" id="ARBA00001968"/>
    </source>
</evidence>
<keyword evidence="5" id="KW-1185">Reference proteome</keyword>
<dbReference type="OrthoDB" id="6434106at2759"/>
<protein>
    <submittedName>
        <fullName evidence="4">THAP-type domain-containing protein</fullName>
    </submittedName>
</protein>
<dbReference type="Proteomes" id="UP000887013">
    <property type="component" value="Unassembled WGS sequence"/>
</dbReference>
<sequence>MVIEYMPQPFRFGNKYIRIIVDCIEFPVQKPSSPMEQQLTFSRYKNTNTLKGMIEPNDVVMADKGFFIAEELKSIGCKLQCPKFLKDKVQFDVSEMVINSQLSNMRITVERAISRVMQYKYFEGALPYKCPM</sequence>
<dbReference type="GO" id="GO:0046872">
    <property type="term" value="F:metal ion binding"/>
    <property type="evidence" value="ECO:0007669"/>
    <property type="project" value="UniProtKB-KW"/>
</dbReference>
<dbReference type="EMBL" id="BMAW01046182">
    <property type="protein sequence ID" value="GFS54067.1"/>
    <property type="molecule type" value="Genomic_DNA"/>
</dbReference>
<evidence type="ECO:0000313" key="4">
    <source>
        <dbReference type="EMBL" id="GFS54067.1"/>
    </source>
</evidence>
<keyword evidence="2" id="KW-0479">Metal-binding</keyword>
<dbReference type="Pfam" id="PF13359">
    <property type="entry name" value="DDE_Tnp_4"/>
    <property type="match status" value="2"/>
</dbReference>
<evidence type="ECO:0000259" key="3">
    <source>
        <dbReference type="Pfam" id="PF13359"/>
    </source>
</evidence>
<feature type="domain" description="DDE Tnp4" evidence="3">
    <location>
        <begin position="21"/>
        <end position="54"/>
    </location>
</feature>
<comment type="caution">
    <text evidence="4">The sequence shown here is derived from an EMBL/GenBank/DDBJ whole genome shotgun (WGS) entry which is preliminary data.</text>
</comment>
<accession>A0A8X6KJQ6</accession>
<reference evidence="4" key="1">
    <citation type="submission" date="2020-08" db="EMBL/GenBank/DDBJ databases">
        <title>Multicomponent nature underlies the extraordinary mechanical properties of spider dragline silk.</title>
        <authorList>
            <person name="Kono N."/>
            <person name="Nakamura H."/>
            <person name="Mori M."/>
            <person name="Yoshida Y."/>
            <person name="Ohtoshi R."/>
            <person name="Malay A.D."/>
            <person name="Moran D.A.P."/>
            <person name="Tomita M."/>
            <person name="Numata K."/>
            <person name="Arakawa K."/>
        </authorList>
    </citation>
    <scope>NUCLEOTIDE SEQUENCE</scope>
</reference>
<organism evidence="4 5">
    <name type="scientific">Nephila pilipes</name>
    <name type="common">Giant wood spider</name>
    <name type="synonym">Nephila maculata</name>
    <dbReference type="NCBI Taxonomy" id="299642"/>
    <lineage>
        <taxon>Eukaryota</taxon>
        <taxon>Metazoa</taxon>
        <taxon>Ecdysozoa</taxon>
        <taxon>Arthropoda</taxon>
        <taxon>Chelicerata</taxon>
        <taxon>Arachnida</taxon>
        <taxon>Araneae</taxon>
        <taxon>Araneomorphae</taxon>
        <taxon>Entelegynae</taxon>
        <taxon>Araneoidea</taxon>
        <taxon>Nephilidae</taxon>
        <taxon>Nephila</taxon>
    </lineage>
</organism>
<proteinExistence type="predicted"/>
<dbReference type="AlphaFoldDB" id="A0A8X6KJQ6"/>
<name>A0A8X6KJQ6_NEPPI</name>
<feature type="domain" description="DDE Tnp4" evidence="3">
    <location>
        <begin position="55"/>
        <end position="129"/>
    </location>
</feature>
<gene>
    <name evidence="4" type="primary">AVEN_215833_1</name>
    <name evidence="4" type="ORF">NPIL_155821</name>
</gene>
<dbReference type="InterPro" id="IPR027806">
    <property type="entry name" value="HARBI1_dom"/>
</dbReference>
<dbReference type="PANTHER" id="PTHR23080">
    <property type="entry name" value="THAP DOMAIN PROTEIN"/>
    <property type="match status" value="1"/>
</dbReference>
<evidence type="ECO:0000256" key="2">
    <source>
        <dbReference type="ARBA" id="ARBA00022723"/>
    </source>
</evidence>
<comment type="cofactor">
    <cofactor evidence="1">
        <name>a divalent metal cation</name>
        <dbReference type="ChEBI" id="CHEBI:60240"/>
    </cofactor>
</comment>
<evidence type="ECO:0000313" key="5">
    <source>
        <dbReference type="Proteomes" id="UP000887013"/>
    </source>
</evidence>